<gene>
    <name evidence="2" type="ORF">OU419_03545</name>
</gene>
<evidence type="ECO:0000256" key="1">
    <source>
        <dbReference type="SAM" id="SignalP"/>
    </source>
</evidence>
<dbReference type="RefSeq" id="WP_254471360.1">
    <property type="nucleotide sequence ID" value="NZ_CP113432.1"/>
</dbReference>
<dbReference type="Proteomes" id="UP001163624">
    <property type="component" value="Chromosome"/>
</dbReference>
<protein>
    <submittedName>
        <fullName evidence="2">Uncharacterized protein</fullName>
    </submittedName>
</protein>
<organism evidence="2 3">
    <name type="scientific">Pseudomonas triclosanedens</name>
    <dbReference type="NCBI Taxonomy" id="2961893"/>
    <lineage>
        <taxon>Bacteria</taxon>
        <taxon>Pseudomonadati</taxon>
        <taxon>Pseudomonadota</taxon>
        <taxon>Gammaproteobacteria</taxon>
        <taxon>Pseudomonadales</taxon>
        <taxon>Pseudomonadaceae</taxon>
        <taxon>Pseudomonas</taxon>
    </lineage>
</organism>
<sequence length="205" mass="22784">MQTRTLLLASLAAALAFLAYDRHLAAKASAPVLVRAPAIVPANAPGFTETPDQISAQRQGEIISRYTNQGYRLKCYGDLGPRERIRNDDYLCLAPISSAFADIPASQVVFFFRKGRLNHVRFLFPPSSLEPLKSYLSTGLYNARRLQESRFGDVGLDPSGNSLVVWKTPHGLLIATESNRGNDPVVVLWSARQNFARMKNRPWPN</sequence>
<dbReference type="EMBL" id="CP113432">
    <property type="protein sequence ID" value="WAI50355.1"/>
    <property type="molecule type" value="Genomic_DNA"/>
</dbReference>
<keyword evidence="1" id="KW-0732">Signal</keyword>
<keyword evidence="3" id="KW-1185">Reference proteome</keyword>
<name>A0ABY7A265_9PSED</name>
<feature type="signal peptide" evidence="1">
    <location>
        <begin position="1"/>
        <end position="25"/>
    </location>
</feature>
<feature type="chain" id="PRO_5047037427" evidence="1">
    <location>
        <begin position="26"/>
        <end position="205"/>
    </location>
</feature>
<evidence type="ECO:0000313" key="2">
    <source>
        <dbReference type="EMBL" id="WAI50355.1"/>
    </source>
</evidence>
<proteinExistence type="predicted"/>
<evidence type="ECO:0000313" key="3">
    <source>
        <dbReference type="Proteomes" id="UP001163624"/>
    </source>
</evidence>
<reference evidence="2" key="1">
    <citation type="submission" date="2022-11" db="EMBL/GenBank/DDBJ databases">
        <title>Pseudomonas triclosanedens sp. nov., a triclosan degrader isolated from activated sludge.</title>
        <authorList>
            <person name="Yin Y."/>
            <person name="Lu Z."/>
        </authorList>
    </citation>
    <scope>NUCLEOTIDE SEQUENCE</scope>
    <source>
        <strain evidence="2">ZM23</strain>
    </source>
</reference>
<accession>A0ABY7A265</accession>